<evidence type="ECO:0000313" key="2">
    <source>
        <dbReference type="Proteomes" id="UP000295008"/>
    </source>
</evidence>
<dbReference type="OrthoDB" id="2433584at2"/>
<dbReference type="Pfam" id="PF11079">
    <property type="entry name" value="YqhG"/>
    <property type="match status" value="1"/>
</dbReference>
<name>A0A4V2QDL7_HYDET</name>
<comment type="caution">
    <text evidence="1">The sequence shown here is derived from an EMBL/GenBank/DDBJ whole genome shotgun (WGS) entry which is preliminary data.</text>
</comment>
<dbReference type="RefSeq" id="WP_132015234.1">
    <property type="nucleotide sequence ID" value="NZ_SLUN01000019.1"/>
</dbReference>
<dbReference type="EMBL" id="SLUN01000019">
    <property type="protein sequence ID" value="TCL64287.1"/>
    <property type="molecule type" value="Genomic_DNA"/>
</dbReference>
<organism evidence="1 2">
    <name type="scientific">Hydrogenispora ethanolica</name>
    <dbReference type="NCBI Taxonomy" id="1082276"/>
    <lineage>
        <taxon>Bacteria</taxon>
        <taxon>Bacillati</taxon>
        <taxon>Bacillota</taxon>
        <taxon>Hydrogenispora</taxon>
    </lineage>
</organism>
<dbReference type="AlphaFoldDB" id="A0A4V2QDL7"/>
<evidence type="ECO:0000313" key="1">
    <source>
        <dbReference type="EMBL" id="TCL64287.1"/>
    </source>
</evidence>
<keyword evidence="2" id="KW-1185">Reference proteome</keyword>
<reference evidence="1 2" key="1">
    <citation type="submission" date="2019-03" db="EMBL/GenBank/DDBJ databases">
        <title>Genomic Encyclopedia of Type Strains, Phase IV (KMG-IV): sequencing the most valuable type-strain genomes for metagenomic binning, comparative biology and taxonomic classification.</title>
        <authorList>
            <person name="Goeker M."/>
        </authorList>
    </citation>
    <scope>NUCLEOTIDE SEQUENCE [LARGE SCALE GENOMIC DNA]</scope>
    <source>
        <strain evidence="1 2">LX-B</strain>
    </source>
</reference>
<accession>A0A4V2QDL7</accession>
<gene>
    <name evidence="1" type="ORF">EDC14_101993</name>
</gene>
<protein>
    <submittedName>
        <fullName evidence="1">Uncharacterized protein YqhG</fullName>
    </submittedName>
</protein>
<dbReference type="InterPro" id="IPR024562">
    <property type="entry name" value="YqhG"/>
</dbReference>
<sequence>MADSQNVFNFVVDTLKISGAPHHVIDNELIMAQCQAEIPRTFFRPARIETINLQMVCEPNLLAKYPGSELVNQGSFRLQWFVDGIRQRGLICRGTCAYDLDPRRTQREITALLEEKPAFFFEQPFLIYHPHLLVNFKVSFETDERFDELYSLGINLTTGEITSNLLAELRKRKITPNPPKKNLEKRKIPYREGFAALLNHLKWLLEKHDRKWVDAAQLRWEEEVKYLEAYYQEEQKASAEDPGFYRRVAESYRKFRPVIRVAIIHTAVVNSPIVIYTVEAFHGQPLGPLLYDPLRGRVKWLRKTQPDPDENVSR</sequence>
<dbReference type="Proteomes" id="UP000295008">
    <property type="component" value="Unassembled WGS sequence"/>
</dbReference>
<proteinExistence type="predicted"/>